<protein>
    <recommendedName>
        <fullName evidence="2">RING-type domain-containing protein</fullName>
    </recommendedName>
</protein>
<dbReference type="InterPro" id="IPR013083">
    <property type="entry name" value="Znf_RING/FYVE/PHD"/>
</dbReference>
<dbReference type="Gene3D" id="3.30.40.10">
    <property type="entry name" value="Zinc/RING finger domain, C3HC4 (zinc finger)"/>
    <property type="match status" value="1"/>
</dbReference>
<dbReference type="PROSITE" id="PS50089">
    <property type="entry name" value="ZF_RING_2"/>
    <property type="match status" value="1"/>
</dbReference>
<keyword evidence="1" id="KW-0862">Zinc</keyword>
<name>A0A1L7V9A1_FUSPR</name>
<keyword evidence="1" id="KW-0863">Zinc-finger</keyword>
<evidence type="ECO:0000256" key="1">
    <source>
        <dbReference type="PROSITE-ProRule" id="PRU00175"/>
    </source>
</evidence>
<comment type="caution">
    <text evidence="3">The sequence shown here is derived from an EMBL/GenBank/DDBJ whole genome shotgun (WGS) entry which is preliminary data.</text>
</comment>
<dbReference type="RefSeq" id="XP_031077952.1">
    <property type="nucleotide sequence ID" value="XM_031227524.1"/>
</dbReference>
<feature type="domain" description="RING-type" evidence="2">
    <location>
        <begin position="73"/>
        <end position="133"/>
    </location>
</feature>
<keyword evidence="1" id="KW-0479">Metal-binding</keyword>
<accession>A0A1L7V9A1</accession>
<dbReference type="InterPro" id="IPR001841">
    <property type="entry name" value="Znf_RING"/>
</dbReference>
<dbReference type="AlphaFoldDB" id="A0A1L7V9A1"/>
<organism evidence="3 4">
    <name type="scientific">Fusarium proliferatum (strain ET1)</name>
    <name type="common">Orchid endophyte fungus</name>
    <dbReference type="NCBI Taxonomy" id="1227346"/>
    <lineage>
        <taxon>Eukaryota</taxon>
        <taxon>Fungi</taxon>
        <taxon>Dikarya</taxon>
        <taxon>Ascomycota</taxon>
        <taxon>Pezizomycotina</taxon>
        <taxon>Sordariomycetes</taxon>
        <taxon>Hypocreomycetidae</taxon>
        <taxon>Hypocreales</taxon>
        <taxon>Nectriaceae</taxon>
        <taxon>Fusarium</taxon>
        <taxon>Fusarium fujikuroi species complex</taxon>
    </lineage>
</organism>
<dbReference type="GeneID" id="42047266"/>
<reference evidence="4" key="1">
    <citation type="journal article" date="2016" name="Genome Biol. Evol.">
        <title>Comparative 'omics' of the Fusarium fujikuroi species complex highlights differences in genetic potential and metabolite synthesis.</title>
        <authorList>
            <person name="Niehaus E.-M."/>
            <person name="Muensterkoetter M."/>
            <person name="Proctor R.H."/>
            <person name="Brown D.W."/>
            <person name="Sharon A."/>
            <person name="Idan Y."/>
            <person name="Oren-Young L."/>
            <person name="Sieber C.M."/>
            <person name="Novak O."/>
            <person name="Pencik A."/>
            <person name="Tarkowska D."/>
            <person name="Hromadova K."/>
            <person name="Freeman S."/>
            <person name="Maymon M."/>
            <person name="Elazar M."/>
            <person name="Youssef S.A."/>
            <person name="El-Shabrawy E.S.M."/>
            <person name="Shalaby A.B.A."/>
            <person name="Houterman P."/>
            <person name="Brock N.L."/>
            <person name="Burkhardt I."/>
            <person name="Tsavkelova E.A."/>
            <person name="Dickschat J.S."/>
            <person name="Galuszka P."/>
            <person name="Gueldener U."/>
            <person name="Tudzynski B."/>
        </authorList>
    </citation>
    <scope>NUCLEOTIDE SEQUENCE [LARGE SCALE GENOMIC DNA]</scope>
    <source>
        <strain evidence="4">ET1</strain>
    </source>
</reference>
<keyword evidence="4" id="KW-1185">Reference proteome</keyword>
<dbReference type="GO" id="GO:0008270">
    <property type="term" value="F:zinc ion binding"/>
    <property type="evidence" value="ECO:0007669"/>
    <property type="project" value="UniProtKB-KW"/>
</dbReference>
<dbReference type="Proteomes" id="UP000183971">
    <property type="component" value="Unassembled WGS sequence"/>
</dbReference>
<evidence type="ECO:0000313" key="3">
    <source>
        <dbReference type="EMBL" id="CZR37359.1"/>
    </source>
</evidence>
<evidence type="ECO:0000259" key="2">
    <source>
        <dbReference type="PROSITE" id="PS50089"/>
    </source>
</evidence>
<proteinExistence type="predicted"/>
<gene>
    <name evidence="3" type="ORF">FPRO_02381</name>
</gene>
<dbReference type="VEuPathDB" id="FungiDB:FPRO_02381"/>
<dbReference type="EMBL" id="FJOF01000002">
    <property type="protein sequence ID" value="CZR37359.1"/>
    <property type="molecule type" value="Genomic_DNA"/>
</dbReference>
<evidence type="ECO:0000313" key="4">
    <source>
        <dbReference type="Proteomes" id="UP000183971"/>
    </source>
</evidence>
<dbReference type="SUPFAM" id="SSF57850">
    <property type="entry name" value="RING/U-box"/>
    <property type="match status" value="1"/>
</dbReference>
<sequence>MCGHVTTLFRQISSTHSQNTICVLEDLNNNEDWCKTPDDAPNITEDSEDSYWPNLEASIDSNKVQFKDLSIECAVCRADVTIFPKDHVVEEEVGESHRAVILPCGHIFGASCVKRYFDMKSQERAHASCIKCRAACYHPACGHPFYGEPMPCSLPRMAFTPHVVGKGGSIDQRCKTCTYRNVIMDIIAEVKRASDRTKAMDKFLGVVLKIDGKSYTLRDCIDGLDRGVLEQVYLPESVGDLLAGYKDRLEKKEDGQDYWISGRLGDWGAIIYAPKQQNWGILPRE</sequence>